<keyword evidence="3 9" id="KW-1133">Transmembrane helix</keyword>
<evidence type="ECO:0000256" key="2">
    <source>
        <dbReference type="ARBA" id="ARBA00022692"/>
    </source>
</evidence>
<name>A0A091DX17_FUKDA</name>
<dbReference type="InterPro" id="IPR013295">
    <property type="entry name" value="MAL"/>
</dbReference>
<feature type="transmembrane region" description="Helical" evidence="9">
    <location>
        <begin position="180"/>
        <end position="198"/>
    </location>
</feature>
<evidence type="ECO:0000313" key="12">
    <source>
        <dbReference type="Proteomes" id="UP000028990"/>
    </source>
</evidence>
<dbReference type="AlphaFoldDB" id="A0A091DX17"/>
<protein>
    <recommendedName>
        <fullName evidence="7">Myelin and lymphocyte protein</fullName>
    </recommendedName>
</protein>
<organism evidence="11 12">
    <name type="scientific">Fukomys damarensis</name>
    <name type="common">Damaraland mole rat</name>
    <name type="synonym">Cryptomys damarensis</name>
    <dbReference type="NCBI Taxonomy" id="885580"/>
    <lineage>
        <taxon>Eukaryota</taxon>
        <taxon>Metazoa</taxon>
        <taxon>Chordata</taxon>
        <taxon>Craniata</taxon>
        <taxon>Vertebrata</taxon>
        <taxon>Euteleostomi</taxon>
        <taxon>Mammalia</taxon>
        <taxon>Eutheria</taxon>
        <taxon>Euarchontoglires</taxon>
        <taxon>Glires</taxon>
        <taxon>Rodentia</taxon>
        <taxon>Hystricomorpha</taxon>
        <taxon>Bathyergidae</taxon>
        <taxon>Fukomys</taxon>
    </lineage>
</organism>
<comment type="subcellular location">
    <subcellularLocation>
        <location evidence="1">Membrane</location>
        <topology evidence="1">Multi-pass membrane protein</topology>
    </subcellularLocation>
</comment>
<reference evidence="11 12" key="1">
    <citation type="submission" date="2013-11" db="EMBL/GenBank/DDBJ databases">
        <title>The Damaraland mole rat (Fukomys damarensis) genome and evolution of African mole rats.</title>
        <authorList>
            <person name="Gladyshev V.N."/>
            <person name="Fang X."/>
        </authorList>
    </citation>
    <scope>NUCLEOTIDE SEQUENCE [LARGE SCALE GENOMIC DNA]</scope>
    <source>
        <tissue evidence="11">Liver</tissue>
    </source>
</reference>
<dbReference type="Proteomes" id="UP000028990">
    <property type="component" value="Unassembled WGS sequence"/>
</dbReference>
<keyword evidence="12" id="KW-1185">Reference proteome</keyword>
<dbReference type="PRINTS" id="PR01884">
    <property type="entry name" value="MALPROTEIN"/>
</dbReference>
<sequence length="203" mass="22739">MALSKALMPIRYTSDELVRGWVFGGLVWILVASSRVPIPLIQGWVMFVSVFCFMATTALLILYIINAHGGETSWITLDAAYNCVAALFYLSASVLEALATILTHDGYTYKQYHENISAVVASEQPMVMESLTLSERFLNNLATLWHKHYYHTHVTDGEVGHGKLGSPIKITKCHPLKHMVFSYVATLLYVAHAVFSLIRWKSS</sequence>
<evidence type="ECO:0000256" key="4">
    <source>
        <dbReference type="ARBA" id="ARBA00023136"/>
    </source>
</evidence>
<evidence type="ECO:0000313" key="11">
    <source>
        <dbReference type="EMBL" id="KFO27361.1"/>
    </source>
</evidence>
<feature type="transmembrane region" description="Helical" evidence="9">
    <location>
        <begin position="44"/>
        <end position="67"/>
    </location>
</feature>
<keyword evidence="2 8" id="KW-0812">Transmembrane</keyword>
<evidence type="ECO:0000256" key="9">
    <source>
        <dbReference type="SAM" id="Phobius"/>
    </source>
</evidence>
<keyword evidence="5" id="KW-0449">Lipoprotein</keyword>
<keyword evidence="4 8" id="KW-0472">Membrane</keyword>
<evidence type="ECO:0000256" key="5">
    <source>
        <dbReference type="ARBA" id="ARBA00023288"/>
    </source>
</evidence>
<dbReference type="PANTHER" id="PTHR22776:SF12">
    <property type="entry name" value="MYELIN AND LYMPHOCYTE PROTEIN"/>
    <property type="match status" value="1"/>
</dbReference>
<proteinExistence type="inferred from homology"/>
<feature type="transmembrane region" description="Helical" evidence="9">
    <location>
        <begin position="21"/>
        <end position="38"/>
    </location>
</feature>
<gene>
    <name evidence="11" type="ORF">H920_11253</name>
</gene>
<dbReference type="Pfam" id="PF01284">
    <property type="entry name" value="MARVEL"/>
    <property type="match status" value="1"/>
</dbReference>
<dbReference type="InterPro" id="IPR008253">
    <property type="entry name" value="Marvel"/>
</dbReference>
<dbReference type="GO" id="GO:0016020">
    <property type="term" value="C:membrane"/>
    <property type="evidence" value="ECO:0007669"/>
    <property type="project" value="UniProtKB-SubCell"/>
</dbReference>
<evidence type="ECO:0000256" key="7">
    <source>
        <dbReference type="ARBA" id="ARBA00039981"/>
    </source>
</evidence>
<dbReference type="PANTHER" id="PTHR22776">
    <property type="entry name" value="MARVEL-CONTAINING POTENTIAL LIPID RAFT-ASSOCIATED PROTEIN"/>
    <property type="match status" value="1"/>
</dbReference>
<evidence type="ECO:0000256" key="8">
    <source>
        <dbReference type="PROSITE-ProRule" id="PRU00581"/>
    </source>
</evidence>
<accession>A0A091DX17</accession>
<dbReference type="GO" id="GO:0019911">
    <property type="term" value="F:structural constituent of myelin sheath"/>
    <property type="evidence" value="ECO:0007669"/>
    <property type="project" value="TreeGrafter"/>
</dbReference>
<dbReference type="InterPro" id="IPR050578">
    <property type="entry name" value="MARVEL-CKLF_proteins"/>
</dbReference>
<dbReference type="eggNOG" id="KOG4788">
    <property type="taxonomic scope" value="Eukaryota"/>
</dbReference>
<evidence type="ECO:0000256" key="1">
    <source>
        <dbReference type="ARBA" id="ARBA00004141"/>
    </source>
</evidence>
<dbReference type="EMBL" id="KN122926">
    <property type="protein sequence ID" value="KFO27361.1"/>
    <property type="molecule type" value="Genomic_DNA"/>
</dbReference>
<feature type="transmembrane region" description="Helical" evidence="9">
    <location>
        <begin position="79"/>
        <end position="102"/>
    </location>
</feature>
<evidence type="ECO:0000256" key="6">
    <source>
        <dbReference type="ARBA" id="ARBA00034721"/>
    </source>
</evidence>
<dbReference type="PROSITE" id="PS51225">
    <property type="entry name" value="MARVEL"/>
    <property type="match status" value="1"/>
</dbReference>
<evidence type="ECO:0000256" key="3">
    <source>
        <dbReference type="ARBA" id="ARBA00022989"/>
    </source>
</evidence>
<comment type="similarity">
    <text evidence="6">Belongs to the MAL family.</text>
</comment>
<dbReference type="GO" id="GO:0042552">
    <property type="term" value="P:myelination"/>
    <property type="evidence" value="ECO:0007669"/>
    <property type="project" value="TreeGrafter"/>
</dbReference>
<evidence type="ECO:0000259" key="10">
    <source>
        <dbReference type="PROSITE" id="PS51225"/>
    </source>
</evidence>
<feature type="domain" description="MARVEL" evidence="10">
    <location>
        <begin position="8"/>
        <end position="201"/>
    </location>
</feature>